<dbReference type="SUPFAM" id="SSF53383">
    <property type="entry name" value="PLP-dependent transferases"/>
    <property type="match status" value="1"/>
</dbReference>
<organism evidence="7 8">
    <name type="scientific">Anaerococcus lactolyticus S7-1-13</name>
    <dbReference type="NCBI Taxonomy" id="1284686"/>
    <lineage>
        <taxon>Bacteria</taxon>
        <taxon>Bacillati</taxon>
        <taxon>Bacillota</taxon>
        <taxon>Tissierellia</taxon>
        <taxon>Tissierellales</taxon>
        <taxon>Peptoniphilaceae</taxon>
        <taxon>Anaerococcus</taxon>
    </lineage>
</organism>
<dbReference type="Gene3D" id="3.90.1150.10">
    <property type="entry name" value="Aspartate Aminotransferase, domain 1"/>
    <property type="match status" value="1"/>
</dbReference>
<dbReference type="EMBL" id="JRMW01000038">
    <property type="protein sequence ID" value="KGF03504.1"/>
    <property type="molecule type" value="Genomic_DNA"/>
</dbReference>
<protein>
    <recommendedName>
        <fullName evidence="2">cysteine-S-conjugate beta-lyase</fullName>
        <ecNumber evidence="2">4.4.1.13</ecNumber>
    </recommendedName>
</protein>
<dbReference type="InterPro" id="IPR015424">
    <property type="entry name" value="PyrdxlP-dep_Trfase"/>
</dbReference>
<evidence type="ECO:0000256" key="2">
    <source>
        <dbReference type="ARBA" id="ARBA00012224"/>
    </source>
</evidence>
<keyword evidence="4" id="KW-0456">Lyase</keyword>
<sequence length="362" mass="42971">MRNDFYLKDVIRTKYKLDFGIAEMDFEFPIRKYLENINKLGYGNPDSQQYSESIKRWFYIQYGQIIDDRYFVYTHSIKYAIKKIIDSCNKVNILNFIPCYNGYNDILNLYRVFDYNYLNLFEECFKEHLETFIIKNKINCIIISNPHNPTGKIIGKEKLEEIVDICSKHNIYLVVDEAYGDIVQNEFFSAVNIEYDNCIVVKTIGKTFNISGVGGAYLIAYNKKICDEIVHEIKSDGLMSPNIFSYYLTECLYSMEGKFWLDDINDIILKNKQYFKQELDSKFRNKLNYELTYGSYLAWVNYDALGISEELFEKILKENKIKVVFSSKYKLFEKYFRVNLACKIEKIDKFIFELEKIINNIS</sequence>
<dbReference type="OrthoDB" id="9802872at2"/>
<dbReference type="InterPro" id="IPR004839">
    <property type="entry name" value="Aminotransferase_I/II_large"/>
</dbReference>
<dbReference type="InterPro" id="IPR015422">
    <property type="entry name" value="PyrdxlP-dep_Trfase_small"/>
</dbReference>
<name>A0A095Z4T7_9FIRM</name>
<gene>
    <name evidence="7" type="ORF">HMPREF1630_06775</name>
</gene>
<evidence type="ECO:0000313" key="8">
    <source>
        <dbReference type="Proteomes" id="UP000029579"/>
    </source>
</evidence>
<dbReference type="EC" id="4.4.1.13" evidence="2"/>
<keyword evidence="3" id="KW-0663">Pyridoxal phosphate</keyword>
<evidence type="ECO:0000256" key="5">
    <source>
        <dbReference type="ARBA" id="ARBA00037974"/>
    </source>
</evidence>
<dbReference type="eggNOG" id="COG1168">
    <property type="taxonomic scope" value="Bacteria"/>
</dbReference>
<dbReference type="InterPro" id="IPR051798">
    <property type="entry name" value="Class-II_PLP-Dep_Aminotrans"/>
</dbReference>
<comment type="cofactor">
    <cofactor evidence="1">
        <name>pyridoxal 5'-phosphate</name>
        <dbReference type="ChEBI" id="CHEBI:597326"/>
    </cofactor>
</comment>
<comment type="caution">
    <text evidence="7">The sequence shown here is derived from an EMBL/GenBank/DDBJ whole genome shotgun (WGS) entry which is preliminary data.</text>
</comment>
<evidence type="ECO:0000256" key="4">
    <source>
        <dbReference type="ARBA" id="ARBA00023239"/>
    </source>
</evidence>
<reference evidence="7 8" key="1">
    <citation type="submission" date="2014-07" db="EMBL/GenBank/DDBJ databases">
        <authorList>
            <person name="McCorrison J."/>
            <person name="Sanka R."/>
            <person name="Torralba M."/>
            <person name="Gillis M."/>
            <person name="Haft D.H."/>
            <person name="Methe B."/>
            <person name="Sutton G."/>
            <person name="Nelson K.E."/>
        </authorList>
    </citation>
    <scope>NUCLEOTIDE SEQUENCE [LARGE SCALE GENOMIC DNA]</scope>
    <source>
        <strain evidence="7 8">S7-1-13</strain>
    </source>
</reference>
<accession>A0A095Z4T7</accession>
<dbReference type="InterPro" id="IPR015421">
    <property type="entry name" value="PyrdxlP-dep_Trfase_major"/>
</dbReference>
<comment type="similarity">
    <text evidence="5">Belongs to the class-II pyridoxal-phosphate-dependent aminotransferase family. MalY/PatB cystathionine beta-lyase subfamily.</text>
</comment>
<dbReference type="Pfam" id="PF00155">
    <property type="entry name" value="Aminotran_1_2"/>
    <property type="match status" value="1"/>
</dbReference>
<evidence type="ECO:0000256" key="1">
    <source>
        <dbReference type="ARBA" id="ARBA00001933"/>
    </source>
</evidence>
<dbReference type="Gene3D" id="3.40.640.10">
    <property type="entry name" value="Type I PLP-dependent aspartate aminotransferase-like (Major domain)"/>
    <property type="match status" value="1"/>
</dbReference>
<dbReference type="AlphaFoldDB" id="A0A095Z4T7"/>
<feature type="domain" description="Aminotransferase class I/classII large" evidence="6">
    <location>
        <begin position="41"/>
        <end position="351"/>
    </location>
</feature>
<evidence type="ECO:0000313" key="7">
    <source>
        <dbReference type="EMBL" id="KGF03504.1"/>
    </source>
</evidence>
<evidence type="ECO:0000259" key="6">
    <source>
        <dbReference type="Pfam" id="PF00155"/>
    </source>
</evidence>
<dbReference type="RefSeq" id="WP_037328247.1">
    <property type="nucleotide sequence ID" value="NZ_JRMW01000038.1"/>
</dbReference>
<dbReference type="GO" id="GO:0047804">
    <property type="term" value="F:cysteine-S-conjugate beta-lyase activity"/>
    <property type="evidence" value="ECO:0007669"/>
    <property type="project" value="UniProtKB-EC"/>
</dbReference>
<dbReference type="GO" id="GO:0030170">
    <property type="term" value="F:pyridoxal phosphate binding"/>
    <property type="evidence" value="ECO:0007669"/>
    <property type="project" value="InterPro"/>
</dbReference>
<evidence type="ECO:0000256" key="3">
    <source>
        <dbReference type="ARBA" id="ARBA00022898"/>
    </source>
</evidence>
<dbReference type="PANTHER" id="PTHR43525:SF1">
    <property type="entry name" value="PROTEIN MALY"/>
    <property type="match status" value="1"/>
</dbReference>
<proteinExistence type="inferred from homology"/>
<dbReference type="CDD" id="cd00609">
    <property type="entry name" value="AAT_like"/>
    <property type="match status" value="1"/>
</dbReference>
<dbReference type="PANTHER" id="PTHR43525">
    <property type="entry name" value="PROTEIN MALY"/>
    <property type="match status" value="1"/>
</dbReference>
<dbReference type="Proteomes" id="UP000029579">
    <property type="component" value="Unassembled WGS sequence"/>
</dbReference>